<feature type="compositionally biased region" description="Basic and acidic residues" evidence="1">
    <location>
        <begin position="1"/>
        <end position="13"/>
    </location>
</feature>
<name>A0ABR1AVT2_POLSC</name>
<evidence type="ECO:0000313" key="3">
    <source>
        <dbReference type="Proteomes" id="UP001359485"/>
    </source>
</evidence>
<protein>
    <submittedName>
        <fullName evidence="2">Uncharacterized protein</fullName>
    </submittedName>
</protein>
<keyword evidence="3" id="KW-1185">Reference proteome</keyword>
<gene>
    <name evidence="2" type="ORF">RUM44_010532</name>
</gene>
<dbReference type="Proteomes" id="UP001359485">
    <property type="component" value="Unassembled WGS sequence"/>
</dbReference>
<feature type="region of interest" description="Disordered" evidence="1">
    <location>
        <begin position="1"/>
        <end position="29"/>
    </location>
</feature>
<feature type="compositionally biased region" description="Polar residues" evidence="1">
    <location>
        <begin position="15"/>
        <end position="29"/>
    </location>
</feature>
<evidence type="ECO:0000313" key="2">
    <source>
        <dbReference type="EMBL" id="KAK6628050.1"/>
    </source>
</evidence>
<sequence length="133" mass="15158">MGINSKDFKDKGNAVESSGNPKTSFVPLNTSEKEREINIFSFHCRSRKIRKINEKMRRKENSPFQMICLLTQTDSTTPCSQLSALDRILPQSTSCATKILLGDVQLPRGMLKASFKNLTYHPESFRIWSKDES</sequence>
<organism evidence="2 3">
    <name type="scientific">Polyplax serrata</name>
    <name type="common">Common mouse louse</name>
    <dbReference type="NCBI Taxonomy" id="468196"/>
    <lineage>
        <taxon>Eukaryota</taxon>
        <taxon>Metazoa</taxon>
        <taxon>Ecdysozoa</taxon>
        <taxon>Arthropoda</taxon>
        <taxon>Hexapoda</taxon>
        <taxon>Insecta</taxon>
        <taxon>Pterygota</taxon>
        <taxon>Neoptera</taxon>
        <taxon>Paraneoptera</taxon>
        <taxon>Psocodea</taxon>
        <taxon>Troctomorpha</taxon>
        <taxon>Phthiraptera</taxon>
        <taxon>Anoplura</taxon>
        <taxon>Polyplacidae</taxon>
        <taxon>Polyplax</taxon>
    </lineage>
</organism>
<accession>A0ABR1AVT2</accession>
<proteinExistence type="predicted"/>
<reference evidence="2 3" key="1">
    <citation type="submission" date="2023-09" db="EMBL/GenBank/DDBJ databases">
        <title>Genomes of two closely related lineages of the louse Polyplax serrata with different host specificities.</title>
        <authorList>
            <person name="Martinu J."/>
            <person name="Tarabai H."/>
            <person name="Stefka J."/>
            <person name="Hypsa V."/>
        </authorList>
    </citation>
    <scope>NUCLEOTIDE SEQUENCE [LARGE SCALE GENOMIC DNA]</scope>
    <source>
        <strain evidence="2">98ZLc_SE</strain>
    </source>
</reference>
<comment type="caution">
    <text evidence="2">The sequence shown here is derived from an EMBL/GenBank/DDBJ whole genome shotgun (WGS) entry which is preliminary data.</text>
</comment>
<dbReference type="EMBL" id="JAWJWF010000045">
    <property type="protein sequence ID" value="KAK6628050.1"/>
    <property type="molecule type" value="Genomic_DNA"/>
</dbReference>
<evidence type="ECO:0000256" key="1">
    <source>
        <dbReference type="SAM" id="MobiDB-lite"/>
    </source>
</evidence>